<sequence>MAMRVAGNIFTERNILQSPFTDQSHAVFYRSANALPSTQFRISSFRSRKLLILTSASDMADGTCSARTLPSTEHTSLKKELAELKLLVKQKEKELKAAMKEEKKKMKVGLKERKKVVKASKDCESSESSSGSESSGDRCESTRMRMVRSWQPVLGITGEVGTSMVPLQGLATLASKSDHQLSGSVSLCGVSGAVVSPVRTDEHGLGQKVTSGELLDEYEKEVSGKVMLKGRLESVKSSVASFTCPLRADQSPNRIEVCVGGKCKKEGSDLLLQELRSHVTNGCNVEAVPCKCMGKCSMAINMKVYREGANPQQHSHVGVDDAKFILASHFGFAPSPSTRPSLPVTSGLDVAVKEHVSSD</sequence>
<proteinExistence type="predicted"/>
<evidence type="ECO:0000313" key="3">
    <source>
        <dbReference type="EMBL" id="KAH7300226.1"/>
    </source>
</evidence>
<dbReference type="Proteomes" id="UP000825935">
    <property type="component" value="Chromosome 24"/>
</dbReference>
<feature type="region of interest" description="Disordered" evidence="2">
    <location>
        <begin position="119"/>
        <end position="143"/>
    </location>
</feature>
<name>A0A8T2RUU4_CERRI</name>
<dbReference type="OrthoDB" id="913780at2759"/>
<keyword evidence="1" id="KW-0175">Coiled coil</keyword>
<feature type="coiled-coil region" evidence="1">
    <location>
        <begin position="74"/>
        <end position="101"/>
    </location>
</feature>
<accession>A0A8T2RUU4</accession>
<keyword evidence="4" id="KW-1185">Reference proteome</keyword>
<evidence type="ECO:0000313" key="4">
    <source>
        <dbReference type="Proteomes" id="UP000825935"/>
    </source>
</evidence>
<evidence type="ECO:0000256" key="1">
    <source>
        <dbReference type="SAM" id="Coils"/>
    </source>
</evidence>
<dbReference type="EMBL" id="CM035429">
    <property type="protein sequence ID" value="KAH7300226.1"/>
    <property type="molecule type" value="Genomic_DNA"/>
</dbReference>
<reference evidence="3" key="1">
    <citation type="submission" date="2021-08" db="EMBL/GenBank/DDBJ databases">
        <title>WGS assembly of Ceratopteris richardii.</title>
        <authorList>
            <person name="Marchant D.B."/>
            <person name="Chen G."/>
            <person name="Jenkins J."/>
            <person name="Shu S."/>
            <person name="Leebens-Mack J."/>
            <person name="Grimwood J."/>
            <person name="Schmutz J."/>
            <person name="Soltis P."/>
            <person name="Soltis D."/>
            <person name="Chen Z.-H."/>
        </authorList>
    </citation>
    <scope>NUCLEOTIDE SEQUENCE</scope>
    <source>
        <strain evidence="3">Whitten #5841</strain>
        <tissue evidence="3">Leaf</tissue>
    </source>
</reference>
<dbReference type="InterPro" id="IPR036249">
    <property type="entry name" value="Thioredoxin-like_sf"/>
</dbReference>
<comment type="caution">
    <text evidence="3">The sequence shown here is derived from an EMBL/GenBank/DDBJ whole genome shotgun (WGS) entry which is preliminary data.</text>
</comment>
<organism evidence="3 4">
    <name type="scientific">Ceratopteris richardii</name>
    <name type="common">Triangle waterfern</name>
    <dbReference type="NCBI Taxonomy" id="49495"/>
    <lineage>
        <taxon>Eukaryota</taxon>
        <taxon>Viridiplantae</taxon>
        <taxon>Streptophyta</taxon>
        <taxon>Embryophyta</taxon>
        <taxon>Tracheophyta</taxon>
        <taxon>Polypodiopsida</taxon>
        <taxon>Polypodiidae</taxon>
        <taxon>Polypodiales</taxon>
        <taxon>Pteridineae</taxon>
        <taxon>Pteridaceae</taxon>
        <taxon>Parkerioideae</taxon>
        <taxon>Ceratopteris</taxon>
    </lineage>
</organism>
<evidence type="ECO:0000256" key="2">
    <source>
        <dbReference type="SAM" id="MobiDB-lite"/>
    </source>
</evidence>
<dbReference type="SUPFAM" id="SSF52833">
    <property type="entry name" value="Thioredoxin-like"/>
    <property type="match status" value="1"/>
</dbReference>
<dbReference type="AlphaFoldDB" id="A0A8T2RUU4"/>
<protein>
    <submittedName>
        <fullName evidence="3">Uncharacterized protein</fullName>
    </submittedName>
</protein>
<gene>
    <name evidence="3" type="ORF">KP509_24G051800</name>
</gene>
<dbReference type="Gene3D" id="3.40.30.10">
    <property type="entry name" value="Glutaredoxin"/>
    <property type="match status" value="1"/>
</dbReference>